<comment type="caution">
    <text evidence="2">The sequence shown here is derived from an EMBL/GenBank/DDBJ whole genome shotgun (WGS) entry which is preliminary data.</text>
</comment>
<dbReference type="Proteomes" id="UP001142055">
    <property type="component" value="Chromosome 2"/>
</dbReference>
<proteinExistence type="predicted"/>
<gene>
    <name evidence="2" type="ORF">RDWZM_006304</name>
</gene>
<accession>A0A9Q0M7L8</accession>
<dbReference type="EMBL" id="JAPWDV010000002">
    <property type="protein sequence ID" value="KAJ6220492.1"/>
    <property type="molecule type" value="Genomic_DNA"/>
</dbReference>
<dbReference type="AlphaFoldDB" id="A0A9Q0M7L8"/>
<protein>
    <submittedName>
        <fullName evidence="2">Uncharacterized protein</fullName>
    </submittedName>
</protein>
<keyword evidence="3" id="KW-1185">Reference proteome</keyword>
<organism evidence="2 3">
    <name type="scientific">Blomia tropicalis</name>
    <name type="common">Mite</name>
    <dbReference type="NCBI Taxonomy" id="40697"/>
    <lineage>
        <taxon>Eukaryota</taxon>
        <taxon>Metazoa</taxon>
        <taxon>Ecdysozoa</taxon>
        <taxon>Arthropoda</taxon>
        <taxon>Chelicerata</taxon>
        <taxon>Arachnida</taxon>
        <taxon>Acari</taxon>
        <taxon>Acariformes</taxon>
        <taxon>Sarcoptiformes</taxon>
        <taxon>Astigmata</taxon>
        <taxon>Glycyphagoidea</taxon>
        <taxon>Echimyopodidae</taxon>
        <taxon>Blomia</taxon>
    </lineage>
</organism>
<name>A0A9Q0M7L8_BLOTA</name>
<reference evidence="2" key="1">
    <citation type="submission" date="2022-12" db="EMBL/GenBank/DDBJ databases">
        <title>Genome assemblies of Blomia tropicalis.</title>
        <authorList>
            <person name="Cui Y."/>
        </authorList>
    </citation>
    <scope>NUCLEOTIDE SEQUENCE</scope>
    <source>
        <tissue evidence="2">Adult mites</tissue>
    </source>
</reference>
<sequence>MQMDDHLACGHSSSLPSSSWKTPFVQRTIHLQLETTYTHIQIPTPEDNNKIHCLIYALNYYVDGHVRTETD</sequence>
<feature type="region of interest" description="Disordered" evidence="1">
    <location>
        <begin position="1"/>
        <end position="20"/>
    </location>
</feature>
<evidence type="ECO:0000313" key="2">
    <source>
        <dbReference type="EMBL" id="KAJ6220492.1"/>
    </source>
</evidence>
<evidence type="ECO:0000256" key="1">
    <source>
        <dbReference type="SAM" id="MobiDB-lite"/>
    </source>
</evidence>
<evidence type="ECO:0000313" key="3">
    <source>
        <dbReference type="Proteomes" id="UP001142055"/>
    </source>
</evidence>